<dbReference type="InterPro" id="IPR006905">
    <property type="entry name" value="Flavin_halogenase"/>
</dbReference>
<evidence type="ECO:0000313" key="3">
    <source>
        <dbReference type="EMBL" id="RPJ67569.1"/>
    </source>
</evidence>
<keyword evidence="2" id="KW-0285">Flavoprotein</keyword>
<dbReference type="Gene3D" id="3.50.50.60">
    <property type="entry name" value="FAD/NAD(P)-binding domain"/>
    <property type="match status" value="1"/>
</dbReference>
<proteinExistence type="predicted"/>
<dbReference type="PANTHER" id="PTHR43747">
    <property type="entry name" value="FAD-BINDING PROTEIN"/>
    <property type="match status" value="1"/>
</dbReference>
<keyword evidence="2" id="KW-0547">Nucleotide-binding</keyword>
<accession>A0A3N5Y8S7</accession>
<sequence>MFANKTIAIIGGGTAGWMSAAWLQHHCDDTARILLIESDDIGTIGVGEGTTPHLSVFFDTLGIKEQTWMPACSATFKNGITFTNWTSRPTAPSYFHPFPSASDRYSAGFFLQAVEAMRKNVPIGPTLPDSYFLSWHLTQAAQSPRRIKTGANIPLSYAYHFDAGLLARFLREWCEQRGVIRYQGRITRVGQHENGQISAVYTNNIDSPINADFFIDCSGFRSLLAQQTLNTPFVSYADSLLNNAAIALPCEALSPLSPHTVSCAMPSGWRWQIPLQHRTGNGYVYSDSYISAEEAEQQLVQAVASKPLNQSPTHLTFRVGRLEKTWSENCLSVGLSQGFIEPLEATGLHLVLCTLSEFTAAMARCNESQQAMNTVNESISARFDGIKDYIVAHYLMSDRNDSEYWRAARSVTPSDTLQALLDCWHNGGNLITKIDKLGISQYYSVISWYCLLAGYDAFTQNKTHPRAPLQWQQLQEKLKSWQAHFLDHEEALNQFL</sequence>
<feature type="binding site" evidence="2">
    <location>
        <begin position="12"/>
        <end position="15"/>
    </location>
    <ligand>
        <name>FAD</name>
        <dbReference type="ChEBI" id="CHEBI:57692"/>
    </ligand>
</feature>
<feature type="binding site" evidence="2">
    <location>
        <position position="77"/>
    </location>
    <ligand>
        <name>7-chloro-L-tryptophan</name>
        <dbReference type="ChEBI" id="CHEBI:58713"/>
    </ligand>
</feature>
<dbReference type="SUPFAM" id="SSF51905">
    <property type="entry name" value="FAD/NAD(P)-binding domain"/>
    <property type="match status" value="1"/>
</dbReference>
<name>A0A3N5Y8S7_9ALTE</name>
<dbReference type="Pfam" id="PF04820">
    <property type="entry name" value="Trp_halogenase"/>
    <property type="match status" value="1"/>
</dbReference>
<protein>
    <submittedName>
        <fullName evidence="3">Tryptophan 7-halogenase</fullName>
    </submittedName>
</protein>
<dbReference type="InterPro" id="IPR050816">
    <property type="entry name" value="Flavin-dep_Halogenase_NPB"/>
</dbReference>
<dbReference type="PANTHER" id="PTHR43747:SF4">
    <property type="entry name" value="FLAVIN-DEPENDENT TRYPTOPHAN HALOGENASE"/>
    <property type="match status" value="1"/>
</dbReference>
<dbReference type="RefSeq" id="WP_124027469.1">
    <property type="nucleotide sequence ID" value="NZ_JBHRSN010000015.1"/>
</dbReference>
<dbReference type="GO" id="GO:0000166">
    <property type="term" value="F:nucleotide binding"/>
    <property type="evidence" value="ECO:0007669"/>
    <property type="project" value="UniProtKB-KW"/>
</dbReference>
<dbReference type="PIRSF" id="PIRSF011396">
    <property type="entry name" value="Trp_halogenase"/>
    <property type="match status" value="1"/>
</dbReference>
<evidence type="ECO:0000256" key="1">
    <source>
        <dbReference type="PIRSR" id="PIRSR011396-1"/>
    </source>
</evidence>
<keyword evidence="4" id="KW-1185">Reference proteome</keyword>
<reference evidence="3 4" key="1">
    <citation type="submission" date="2018-11" db="EMBL/GenBank/DDBJ databases">
        <authorList>
            <person name="Ye M.-Q."/>
            <person name="Du Z.-J."/>
        </authorList>
    </citation>
    <scope>NUCLEOTIDE SEQUENCE [LARGE SCALE GENOMIC DNA]</scope>
    <source>
        <strain evidence="3 4">U0105</strain>
    </source>
</reference>
<evidence type="ECO:0000313" key="4">
    <source>
        <dbReference type="Proteomes" id="UP000275281"/>
    </source>
</evidence>
<dbReference type="OrthoDB" id="7178350at2"/>
<dbReference type="GO" id="GO:0004497">
    <property type="term" value="F:monooxygenase activity"/>
    <property type="evidence" value="ECO:0007669"/>
    <property type="project" value="InterPro"/>
</dbReference>
<gene>
    <name evidence="3" type="ORF">DRW07_08630</name>
</gene>
<feature type="binding site" evidence="2">
    <location>
        <position position="335"/>
    </location>
    <ligand>
        <name>FAD</name>
        <dbReference type="ChEBI" id="CHEBI:57692"/>
    </ligand>
</feature>
<comment type="caution">
    <text evidence="3">The sequence shown here is derived from an EMBL/GenBank/DDBJ whole genome shotgun (WGS) entry which is preliminary data.</text>
</comment>
<dbReference type="InterPro" id="IPR033856">
    <property type="entry name" value="Trp_halogen"/>
</dbReference>
<dbReference type="InterPro" id="IPR036188">
    <property type="entry name" value="FAD/NAD-bd_sf"/>
</dbReference>
<evidence type="ECO:0000256" key="2">
    <source>
        <dbReference type="PIRSR" id="PIRSR011396-2"/>
    </source>
</evidence>
<feature type="active site" evidence="1">
    <location>
        <position position="77"/>
    </location>
</feature>
<organism evidence="3 4">
    <name type="scientific">Alteromonas sediminis</name>
    <dbReference type="NCBI Taxonomy" id="2259342"/>
    <lineage>
        <taxon>Bacteria</taxon>
        <taxon>Pseudomonadati</taxon>
        <taxon>Pseudomonadota</taxon>
        <taxon>Gammaproteobacteria</taxon>
        <taxon>Alteromonadales</taxon>
        <taxon>Alteromonadaceae</taxon>
        <taxon>Alteromonas/Salinimonas group</taxon>
        <taxon>Alteromonas</taxon>
    </lineage>
</organism>
<keyword evidence="2" id="KW-0274">FAD</keyword>
<dbReference type="EMBL" id="RPOK01000002">
    <property type="protein sequence ID" value="RPJ67569.1"/>
    <property type="molecule type" value="Genomic_DNA"/>
</dbReference>
<dbReference type="AlphaFoldDB" id="A0A3N5Y8S7"/>
<dbReference type="Proteomes" id="UP000275281">
    <property type="component" value="Unassembled WGS sequence"/>
</dbReference>
<feature type="binding site" evidence="2">
    <location>
        <position position="344"/>
    </location>
    <ligand>
        <name>L-tryptophan</name>
        <dbReference type="ChEBI" id="CHEBI:57912"/>
    </ligand>
</feature>